<dbReference type="Gene3D" id="3.40.50.300">
    <property type="entry name" value="P-loop containing nucleotide triphosphate hydrolases"/>
    <property type="match status" value="1"/>
</dbReference>
<dbReference type="STRING" id="1286106.MPL1_01603"/>
<dbReference type="OrthoDB" id="9800698at2"/>
<protein>
    <recommendedName>
        <fullName evidence="3">Sulfotransferase</fullName>
    </recommendedName>
</protein>
<organism evidence="1 2">
    <name type="scientific">Methylophaga lonarensis MPL</name>
    <dbReference type="NCBI Taxonomy" id="1286106"/>
    <lineage>
        <taxon>Bacteria</taxon>
        <taxon>Pseudomonadati</taxon>
        <taxon>Pseudomonadota</taxon>
        <taxon>Gammaproteobacteria</taxon>
        <taxon>Thiotrichales</taxon>
        <taxon>Piscirickettsiaceae</taxon>
        <taxon>Methylophaga</taxon>
    </lineage>
</organism>
<proteinExistence type="predicted"/>
<dbReference type="AlphaFoldDB" id="M7P3L0"/>
<dbReference type="PATRIC" id="fig|1286106.3.peg.326"/>
<evidence type="ECO:0000313" key="2">
    <source>
        <dbReference type="Proteomes" id="UP000012019"/>
    </source>
</evidence>
<dbReference type="Pfam" id="PF13469">
    <property type="entry name" value="Sulfotransfer_3"/>
    <property type="match status" value="1"/>
</dbReference>
<dbReference type="Proteomes" id="UP000012019">
    <property type="component" value="Unassembled WGS sequence"/>
</dbReference>
<dbReference type="EMBL" id="APHR01000007">
    <property type="protein sequence ID" value="EMR14102.1"/>
    <property type="molecule type" value="Genomic_DNA"/>
</dbReference>
<sequence length="340" mass="39502">MESHILKHANDRTEIFQPNERLDHLISRLRIMLEPIQQEVNQSFSNPEYPVIGIVGCPRSGTTFMTQLLAATGAVSYPSNLLSRFAYAPYLGALIQQLLMNPEYDLGNEFSDLRSRSEFSSNVGKTSGALGINEFFHFWRRFFPIHDPGHLTEAELGQVRIDNIRQELASIQSVYRKPFISKIMMLQYNLAYFAEKMPELKIIHVKRDPLYLMQSMSEARVKYYGSDNIWWSVKPKEYSFLKDASPATQVAGQVLFTERAIQNQIKDLPEDRWFEVSYETVCKQPREFIVNLADRFLMPEFVRDLSQIEATYKSGNTIRLSEHELKHLKKEYQLLEASQE</sequence>
<evidence type="ECO:0000313" key="1">
    <source>
        <dbReference type="EMBL" id="EMR14102.1"/>
    </source>
</evidence>
<gene>
    <name evidence="1" type="ORF">MPL1_01603</name>
</gene>
<dbReference type="eggNOG" id="ENOG502Z83U">
    <property type="taxonomic scope" value="Bacteria"/>
</dbReference>
<keyword evidence="2" id="KW-1185">Reference proteome</keyword>
<accession>M7P3L0</accession>
<dbReference type="SUPFAM" id="SSF52540">
    <property type="entry name" value="P-loop containing nucleoside triphosphate hydrolases"/>
    <property type="match status" value="1"/>
</dbReference>
<dbReference type="InterPro" id="IPR027417">
    <property type="entry name" value="P-loop_NTPase"/>
</dbReference>
<reference evidence="1 2" key="1">
    <citation type="journal article" date="2013" name="Genome Announc.">
        <title>Draft Genome Sequence of Methylophaga lonarensis MPLT, a Haloalkaliphilic (Non-Methane-Utilizing) Methylotroph.</title>
        <authorList>
            <person name="Shetty S.A."/>
            <person name="Marathe N.P."/>
            <person name="Munot H."/>
            <person name="Antony C.P."/>
            <person name="Dhotre D.P."/>
            <person name="Murrell J.C."/>
            <person name="Shouche Y.S."/>
        </authorList>
    </citation>
    <scope>NUCLEOTIDE SEQUENCE [LARGE SCALE GENOMIC DNA]</scope>
    <source>
        <strain evidence="1 2">MPL</strain>
    </source>
</reference>
<comment type="caution">
    <text evidence="1">The sequence shown here is derived from an EMBL/GenBank/DDBJ whole genome shotgun (WGS) entry which is preliminary data.</text>
</comment>
<evidence type="ECO:0008006" key="3">
    <source>
        <dbReference type="Google" id="ProtNLM"/>
    </source>
</evidence>
<name>M7P3L0_9GAMM</name>